<protein>
    <submittedName>
        <fullName evidence="3">DUF805 domain-containing protein</fullName>
    </submittedName>
</protein>
<keyword evidence="2" id="KW-0472">Membrane</keyword>
<dbReference type="InterPro" id="IPR008523">
    <property type="entry name" value="DUF805"/>
</dbReference>
<keyword evidence="4" id="KW-1185">Reference proteome</keyword>
<feature type="transmembrane region" description="Helical" evidence="2">
    <location>
        <begin position="81"/>
        <end position="101"/>
    </location>
</feature>
<feature type="transmembrane region" description="Helical" evidence="2">
    <location>
        <begin position="113"/>
        <end position="134"/>
    </location>
</feature>
<comment type="caution">
    <text evidence="3">The sequence shown here is derived from an EMBL/GenBank/DDBJ whole genome shotgun (WGS) entry which is preliminary data.</text>
</comment>
<dbReference type="OrthoDB" id="2285053at2"/>
<dbReference type="Pfam" id="PF05656">
    <property type="entry name" value="DUF805"/>
    <property type="match status" value="1"/>
</dbReference>
<dbReference type="AlphaFoldDB" id="A0A3L9DXZ8"/>
<feature type="transmembrane region" description="Helical" evidence="2">
    <location>
        <begin position="24"/>
        <end position="48"/>
    </location>
</feature>
<accession>A0A3L9DXZ8</accession>
<dbReference type="RefSeq" id="WP_121834289.1">
    <property type="nucleotide sequence ID" value="NZ_CP163513.1"/>
</dbReference>
<reference evidence="3 4" key="1">
    <citation type="submission" date="2018-10" db="EMBL/GenBank/DDBJ databases">
        <title>Streptococcus hillyeri sp. nov., isolated from equine tracheal sample.</title>
        <authorList>
            <person name="Macfadyen A.C."/>
            <person name="Waller A."/>
            <person name="Paterson G.K."/>
        </authorList>
    </citation>
    <scope>NUCLEOTIDE SEQUENCE [LARGE SCALE GENOMIC DNA]</scope>
    <source>
        <strain evidence="3 4">28462</strain>
    </source>
</reference>
<keyword evidence="2" id="KW-1133">Transmembrane helix</keyword>
<feature type="compositionally biased region" description="Polar residues" evidence="1">
    <location>
        <begin position="165"/>
        <end position="180"/>
    </location>
</feature>
<evidence type="ECO:0000313" key="4">
    <source>
        <dbReference type="Proteomes" id="UP000279194"/>
    </source>
</evidence>
<dbReference type="Proteomes" id="UP000279194">
    <property type="component" value="Unassembled WGS sequence"/>
</dbReference>
<evidence type="ECO:0000256" key="2">
    <source>
        <dbReference type="SAM" id="Phobius"/>
    </source>
</evidence>
<organism evidence="3 4">
    <name type="scientific">Streptococcus hillyeri</name>
    <dbReference type="NCBI Taxonomy" id="2282420"/>
    <lineage>
        <taxon>Bacteria</taxon>
        <taxon>Bacillati</taxon>
        <taxon>Bacillota</taxon>
        <taxon>Bacilli</taxon>
        <taxon>Lactobacillales</taxon>
        <taxon>Streptococcaceae</taxon>
        <taxon>Streptococcus</taxon>
    </lineage>
</organism>
<dbReference type="PANTHER" id="PTHR34980:SF2">
    <property type="entry name" value="INNER MEMBRANE PROTEIN YHAH-RELATED"/>
    <property type="match status" value="1"/>
</dbReference>
<dbReference type="EMBL" id="RCVM01000001">
    <property type="protein sequence ID" value="RLY05158.1"/>
    <property type="molecule type" value="Genomic_DNA"/>
</dbReference>
<evidence type="ECO:0000256" key="1">
    <source>
        <dbReference type="SAM" id="MobiDB-lite"/>
    </source>
</evidence>
<evidence type="ECO:0000313" key="3">
    <source>
        <dbReference type="EMBL" id="RLY05158.1"/>
    </source>
</evidence>
<sequence>MFQAYKKYWLNYANFEGKSSRADFWWVVLCNTLISLPFYLIGFFLFFFNMLSVIASDPVTYEYMSDEEAAAFVLEMFGSTLPIVVVFVIWGLAILIPNLALEVRRYRDAGLSWAFIFLNLGAFAFVVPFFGWLISLGCQIARLVLLVQPSKADFGNSSPKEDAFQTENSKDASLSNVFED</sequence>
<gene>
    <name evidence="3" type="ORF">EAF07_00185</name>
</gene>
<dbReference type="PANTHER" id="PTHR34980">
    <property type="entry name" value="INNER MEMBRANE PROTEIN-RELATED-RELATED"/>
    <property type="match status" value="1"/>
</dbReference>
<dbReference type="GO" id="GO:0005886">
    <property type="term" value="C:plasma membrane"/>
    <property type="evidence" value="ECO:0007669"/>
    <property type="project" value="TreeGrafter"/>
</dbReference>
<feature type="region of interest" description="Disordered" evidence="1">
    <location>
        <begin position="155"/>
        <end position="180"/>
    </location>
</feature>
<keyword evidence="2" id="KW-0812">Transmembrane</keyword>
<name>A0A3L9DXZ8_9STRE</name>
<proteinExistence type="predicted"/>